<accession>A0A3A1QWQ2</accession>
<dbReference type="GO" id="GO:0008757">
    <property type="term" value="F:S-adenosylmethionine-dependent methyltransferase activity"/>
    <property type="evidence" value="ECO:0007669"/>
    <property type="project" value="InterPro"/>
</dbReference>
<protein>
    <submittedName>
        <fullName evidence="2">Class I SAM-dependent methyltransferase</fullName>
    </submittedName>
</protein>
<dbReference type="GO" id="GO:0032259">
    <property type="term" value="P:methylation"/>
    <property type="evidence" value="ECO:0007669"/>
    <property type="project" value="UniProtKB-KW"/>
</dbReference>
<dbReference type="EMBL" id="QXIR01000019">
    <property type="protein sequence ID" value="RIW32051.1"/>
    <property type="molecule type" value="Genomic_DNA"/>
</dbReference>
<dbReference type="InterPro" id="IPR013216">
    <property type="entry name" value="Methyltransf_11"/>
</dbReference>
<dbReference type="Gene3D" id="3.40.50.150">
    <property type="entry name" value="Vaccinia Virus protein VP39"/>
    <property type="match status" value="1"/>
</dbReference>
<dbReference type="AlphaFoldDB" id="A0A3A1QWQ2"/>
<dbReference type="SUPFAM" id="SSF53335">
    <property type="entry name" value="S-adenosyl-L-methionine-dependent methyltransferases"/>
    <property type="match status" value="1"/>
</dbReference>
<feature type="domain" description="Methyltransferase type 11" evidence="1">
    <location>
        <begin position="37"/>
        <end position="129"/>
    </location>
</feature>
<evidence type="ECO:0000313" key="3">
    <source>
        <dbReference type="Proteomes" id="UP000265801"/>
    </source>
</evidence>
<dbReference type="Pfam" id="PF08241">
    <property type="entry name" value="Methyltransf_11"/>
    <property type="match status" value="1"/>
</dbReference>
<gene>
    <name evidence="2" type="ORF">D3H55_14350</name>
</gene>
<dbReference type="InterPro" id="IPR029063">
    <property type="entry name" value="SAM-dependent_MTases_sf"/>
</dbReference>
<dbReference type="OrthoDB" id="8441856at2"/>
<keyword evidence="3" id="KW-1185">Reference proteome</keyword>
<comment type="caution">
    <text evidence="2">The sequence shown here is derived from an EMBL/GenBank/DDBJ whole genome shotgun (WGS) entry which is preliminary data.</text>
</comment>
<name>A0A3A1QWQ2_9BACI</name>
<evidence type="ECO:0000313" key="2">
    <source>
        <dbReference type="EMBL" id="RIW32051.1"/>
    </source>
</evidence>
<dbReference type="Proteomes" id="UP000265801">
    <property type="component" value="Unassembled WGS sequence"/>
</dbReference>
<proteinExistence type="predicted"/>
<sequence>MNLFRKELAVLPITVIENWKDLEPEVLKHIKQTDVVVDIGCGIKPQNLFTPKVHIGIEPYSEYIEHLEKNLANRDRTFIFINSTWDILRKFPSNSVDTIIFTDVIEHLSKMQGKKLLKEAERVAKVQVILFTSLGFLPQCHPDGKDAWGLDGGKWQDHKSGWEPKDFHDKWNIYLCEKFHYGKDEDNLFEEPYGAFWGILNIEPGEEQNQAFTVLLPGQ</sequence>
<keyword evidence="2" id="KW-0489">Methyltransferase</keyword>
<dbReference type="CDD" id="cd02440">
    <property type="entry name" value="AdoMet_MTases"/>
    <property type="match status" value="1"/>
</dbReference>
<organism evidence="2 3">
    <name type="scientific">Bacillus salacetis</name>
    <dbReference type="NCBI Taxonomy" id="2315464"/>
    <lineage>
        <taxon>Bacteria</taxon>
        <taxon>Bacillati</taxon>
        <taxon>Bacillota</taxon>
        <taxon>Bacilli</taxon>
        <taxon>Bacillales</taxon>
        <taxon>Bacillaceae</taxon>
        <taxon>Bacillus</taxon>
    </lineage>
</organism>
<keyword evidence="2" id="KW-0808">Transferase</keyword>
<reference evidence="2 3" key="1">
    <citation type="submission" date="2018-09" db="EMBL/GenBank/DDBJ databases">
        <title>Bacillus saliacetes sp. nov., isolated from Thai shrimp paste (Ka-pi).</title>
        <authorList>
            <person name="Daroonpunt R."/>
            <person name="Tanasupawat S."/>
            <person name="Yiamsombut S."/>
        </authorList>
    </citation>
    <scope>NUCLEOTIDE SEQUENCE [LARGE SCALE GENOMIC DNA]</scope>
    <source>
        <strain evidence="2 3">SKP7-4</strain>
    </source>
</reference>
<evidence type="ECO:0000259" key="1">
    <source>
        <dbReference type="Pfam" id="PF08241"/>
    </source>
</evidence>